<evidence type="ECO:0000313" key="2">
    <source>
        <dbReference type="EMBL" id="PJJ82570.1"/>
    </source>
</evidence>
<organism evidence="2 3">
    <name type="scientific">Salinibacterium amurskyense</name>
    <dbReference type="NCBI Taxonomy" id="205941"/>
    <lineage>
        <taxon>Bacteria</taxon>
        <taxon>Bacillati</taxon>
        <taxon>Actinomycetota</taxon>
        <taxon>Actinomycetes</taxon>
        <taxon>Micrococcales</taxon>
        <taxon>Microbacteriaceae</taxon>
        <taxon>Salinibacterium</taxon>
    </lineage>
</organism>
<evidence type="ECO:0000256" key="1">
    <source>
        <dbReference type="SAM" id="MobiDB-lite"/>
    </source>
</evidence>
<accession>A0A2M9DA71</accession>
<gene>
    <name evidence="2" type="ORF">CLV85_1772</name>
</gene>
<dbReference type="OrthoDB" id="242138at2"/>
<sequence length="377" mass="39610">MSIDIPTHEDLVELSQQRNAASVSLYVSPGSTDGGPPIGRDTEAARLALRSSATEAIAELGVLGVEKAELDAIGQALAALDHDTNFWSSSARSVAVFSSPEVTRAFRVRNELPSHVATGDRFDLGPLLRATTFGHSGYVLALTQGSVRLLALNADDSSVELALPTLPDDLGRSLETADNEGKADMPRADGALGPKVELRRYCSRVQEAVLDVIGASGLPLVLAASSDLQPAYYEVSTYRGLLSSSIDANPSSLSIDDLEVRGRALLADSHSAELESWRSSFGNKQSNGLASSQLSDVAHAATAGLVDTLLFDLTSVDEGTIDEYGNTTFANEPGPSTYGLVDEIAARVLRTGGTVKAVRSDDLPDDSPVAATFRGPL</sequence>
<comment type="caution">
    <text evidence="2">The sequence shown here is derived from an EMBL/GenBank/DDBJ whole genome shotgun (WGS) entry which is preliminary data.</text>
</comment>
<dbReference type="Proteomes" id="UP000231742">
    <property type="component" value="Unassembled WGS sequence"/>
</dbReference>
<dbReference type="InterPro" id="IPR041638">
    <property type="entry name" value="BaeRF_family11"/>
</dbReference>
<reference evidence="2 3" key="1">
    <citation type="submission" date="2017-11" db="EMBL/GenBank/DDBJ databases">
        <title>Genomic Encyclopedia of Archaeal and Bacterial Type Strains, Phase II (KMG-II): From Individual Species to Whole Genera.</title>
        <authorList>
            <person name="Goeker M."/>
        </authorList>
    </citation>
    <scope>NUCLEOTIDE SEQUENCE [LARGE SCALE GENOMIC DNA]</scope>
    <source>
        <strain evidence="2 3">DSM 16400</strain>
    </source>
</reference>
<keyword evidence="3" id="KW-1185">Reference proteome</keyword>
<proteinExistence type="predicted"/>
<feature type="region of interest" description="Disordered" evidence="1">
    <location>
        <begin position="170"/>
        <end position="190"/>
    </location>
</feature>
<name>A0A2M9DA71_9MICO</name>
<evidence type="ECO:0000313" key="3">
    <source>
        <dbReference type="Proteomes" id="UP000231742"/>
    </source>
</evidence>
<dbReference type="EMBL" id="PGFH01000001">
    <property type="protein sequence ID" value="PJJ82570.1"/>
    <property type="molecule type" value="Genomic_DNA"/>
</dbReference>
<dbReference type="Pfam" id="PF18855">
    <property type="entry name" value="baeRF_family11"/>
    <property type="match status" value="1"/>
</dbReference>
<dbReference type="AlphaFoldDB" id="A0A2M9DA71"/>
<dbReference type="RefSeq" id="WP_100389153.1">
    <property type="nucleotide sequence ID" value="NZ_BMZU01000001.1"/>
</dbReference>
<protein>
    <submittedName>
        <fullName evidence="2">Uncharacterized protein</fullName>
    </submittedName>
</protein>